<dbReference type="AlphaFoldDB" id="A0A942T1Q5"/>
<keyword evidence="3" id="KW-0560">Oxidoreductase</keyword>
<evidence type="ECO:0000256" key="5">
    <source>
        <dbReference type="SAM" id="MobiDB-lite"/>
    </source>
</evidence>
<dbReference type="Gene3D" id="3.20.20.30">
    <property type="entry name" value="Luciferase-like domain"/>
    <property type="match status" value="1"/>
</dbReference>
<name>A0A942T1Q5_9BACI</name>
<dbReference type="EMBL" id="JAGYPE010000003">
    <property type="protein sequence ID" value="MBS4183526.1"/>
    <property type="molecule type" value="Genomic_DNA"/>
</dbReference>
<keyword evidence="1" id="KW-0285">Flavoprotein</keyword>
<feature type="region of interest" description="Disordered" evidence="5">
    <location>
        <begin position="225"/>
        <end position="244"/>
    </location>
</feature>
<reference evidence="7" key="1">
    <citation type="submission" date="2021-05" db="EMBL/GenBank/DDBJ databases">
        <title>Novel Bacillus species.</title>
        <authorList>
            <person name="Liu G."/>
        </authorList>
    </citation>
    <scope>NUCLEOTIDE SEQUENCE</scope>
    <source>
        <strain evidence="7">FJAT-50051</strain>
    </source>
</reference>
<sequence>MTLDVSSRIVGVPDQDLAAAVAQPGGVARLADRIARSGAVAVVIGADRFDPVRGRGHRVDPTSAALALGRALPELGLIVAAAPTREHPYNVARRVLSLDHVLDGRVGLLVGTRDHGAPTAARTHDAAEFAAVVRGLWRTWPLDSIVGDRDAGLFVHADRIRPLDHDGGPEGYRVRGPLTTPSSRQGEPVLAVWHDVPAADADLVLGGDDHPLATLAPVTVRGRSAAVEATGPRTGNDPGRAHRASRPTLRDLLELPVPVAVTTGVPA</sequence>
<dbReference type="PANTHER" id="PTHR30011">
    <property type="entry name" value="ALKANESULFONATE MONOOXYGENASE-RELATED"/>
    <property type="match status" value="1"/>
</dbReference>
<evidence type="ECO:0000256" key="3">
    <source>
        <dbReference type="ARBA" id="ARBA00023002"/>
    </source>
</evidence>
<dbReference type="InterPro" id="IPR051260">
    <property type="entry name" value="Diverse_substr_monoxygenases"/>
</dbReference>
<evidence type="ECO:0000256" key="2">
    <source>
        <dbReference type="ARBA" id="ARBA00022643"/>
    </source>
</evidence>
<dbReference type="GO" id="GO:0004497">
    <property type="term" value="F:monooxygenase activity"/>
    <property type="evidence" value="ECO:0007669"/>
    <property type="project" value="UniProtKB-KW"/>
</dbReference>
<dbReference type="Pfam" id="PF00296">
    <property type="entry name" value="Bac_luciferase"/>
    <property type="match status" value="1"/>
</dbReference>
<accession>A0A942T1Q5</accession>
<evidence type="ECO:0000256" key="1">
    <source>
        <dbReference type="ARBA" id="ARBA00022630"/>
    </source>
</evidence>
<dbReference type="InterPro" id="IPR036661">
    <property type="entry name" value="Luciferase-like_sf"/>
</dbReference>
<keyword evidence="2" id="KW-0288">FMN</keyword>
<proteinExistence type="predicted"/>
<comment type="caution">
    <text evidence="7">The sequence shown here is derived from an EMBL/GenBank/DDBJ whole genome shotgun (WGS) entry which is preliminary data.</text>
</comment>
<dbReference type="InterPro" id="IPR011251">
    <property type="entry name" value="Luciferase-like_dom"/>
</dbReference>
<organism evidence="7">
    <name type="scientific">Neobacillus citreus</name>
    <dbReference type="NCBI Taxonomy" id="2833578"/>
    <lineage>
        <taxon>Bacteria</taxon>
        <taxon>Bacillati</taxon>
        <taxon>Bacillota</taxon>
        <taxon>Bacilli</taxon>
        <taxon>Bacillales</taxon>
        <taxon>Bacillaceae</taxon>
        <taxon>Neobacillus</taxon>
    </lineage>
</organism>
<evidence type="ECO:0000259" key="6">
    <source>
        <dbReference type="Pfam" id="PF00296"/>
    </source>
</evidence>
<dbReference type="GO" id="GO:0016705">
    <property type="term" value="F:oxidoreductase activity, acting on paired donors, with incorporation or reduction of molecular oxygen"/>
    <property type="evidence" value="ECO:0007669"/>
    <property type="project" value="InterPro"/>
</dbReference>
<keyword evidence="4" id="KW-0503">Monooxygenase</keyword>
<evidence type="ECO:0000313" key="7">
    <source>
        <dbReference type="EMBL" id="MBS4183526.1"/>
    </source>
</evidence>
<feature type="domain" description="Luciferase-like" evidence="6">
    <location>
        <begin position="19"/>
        <end position="161"/>
    </location>
</feature>
<protein>
    <submittedName>
        <fullName evidence="7">LLM class flavin-dependent oxidoreductase</fullName>
    </submittedName>
</protein>
<dbReference type="PANTHER" id="PTHR30011:SF16">
    <property type="entry name" value="C2H2 FINGER DOMAIN TRANSCRIPTION FACTOR (EUROFUNG)-RELATED"/>
    <property type="match status" value="1"/>
</dbReference>
<gene>
    <name evidence="7" type="ORF">KHB02_19220</name>
</gene>
<dbReference type="SUPFAM" id="SSF51679">
    <property type="entry name" value="Bacterial luciferase-like"/>
    <property type="match status" value="1"/>
</dbReference>
<evidence type="ECO:0000256" key="4">
    <source>
        <dbReference type="ARBA" id="ARBA00023033"/>
    </source>
</evidence>